<keyword evidence="2" id="KW-0808">Transferase</keyword>
<dbReference type="PROSITE" id="PS50887">
    <property type="entry name" value="GGDEF"/>
    <property type="match status" value="1"/>
</dbReference>
<dbReference type="InterPro" id="IPR050706">
    <property type="entry name" value="Cyclic-di-GMP_PDE-like"/>
</dbReference>
<dbReference type="GO" id="GO:0052621">
    <property type="term" value="F:diguanylate cyclase activity"/>
    <property type="evidence" value="ECO:0007669"/>
    <property type="project" value="UniProtKB-EC"/>
</dbReference>
<protein>
    <submittedName>
        <fullName evidence="2">Diguanylate cyclase</fullName>
        <ecNumber evidence="2">2.7.7.65</ecNumber>
    </submittedName>
</protein>
<evidence type="ECO:0000313" key="2">
    <source>
        <dbReference type="EMBL" id="QZA77114.1"/>
    </source>
</evidence>
<dbReference type="PANTHER" id="PTHR33121">
    <property type="entry name" value="CYCLIC DI-GMP PHOSPHODIESTERASE PDEF"/>
    <property type="match status" value="1"/>
</dbReference>
<reference evidence="2 3" key="1">
    <citation type="submission" date="2021-08" db="EMBL/GenBank/DDBJ databases">
        <title>complete genome sequencing of Deefgea sp. D25.</title>
        <authorList>
            <person name="Bae J.-W."/>
            <person name="Gim D.-H."/>
        </authorList>
    </citation>
    <scope>NUCLEOTIDE SEQUENCE [LARGE SCALE GENOMIC DNA]</scope>
    <source>
        <strain evidence="2 3">D25</strain>
    </source>
</reference>
<dbReference type="NCBIfam" id="TIGR00254">
    <property type="entry name" value="GGDEF"/>
    <property type="match status" value="1"/>
</dbReference>
<dbReference type="PANTHER" id="PTHR33121:SF79">
    <property type="entry name" value="CYCLIC DI-GMP PHOSPHODIESTERASE PDED-RELATED"/>
    <property type="match status" value="1"/>
</dbReference>
<dbReference type="Proteomes" id="UP000825679">
    <property type="component" value="Chromosome"/>
</dbReference>
<dbReference type="Gene3D" id="3.30.70.270">
    <property type="match status" value="1"/>
</dbReference>
<dbReference type="InterPro" id="IPR019734">
    <property type="entry name" value="TPR_rpt"/>
</dbReference>
<dbReference type="RefSeq" id="WP_221005498.1">
    <property type="nucleotide sequence ID" value="NZ_CP081150.1"/>
</dbReference>
<dbReference type="Pfam" id="PF00990">
    <property type="entry name" value="GGDEF"/>
    <property type="match status" value="1"/>
</dbReference>
<dbReference type="Pfam" id="PF13176">
    <property type="entry name" value="TPR_7"/>
    <property type="match status" value="1"/>
</dbReference>
<dbReference type="InterPro" id="IPR011990">
    <property type="entry name" value="TPR-like_helical_dom_sf"/>
</dbReference>
<organism evidence="2 3">
    <name type="scientific">Deefgea tanakiae</name>
    <dbReference type="NCBI Taxonomy" id="2865840"/>
    <lineage>
        <taxon>Bacteria</taxon>
        <taxon>Pseudomonadati</taxon>
        <taxon>Pseudomonadota</taxon>
        <taxon>Betaproteobacteria</taxon>
        <taxon>Neisseriales</taxon>
        <taxon>Chitinibacteraceae</taxon>
        <taxon>Deefgea</taxon>
    </lineage>
</organism>
<accession>A0ABX8Z6X1</accession>
<dbReference type="InterPro" id="IPR043128">
    <property type="entry name" value="Rev_trsase/Diguanyl_cyclase"/>
</dbReference>
<dbReference type="EMBL" id="CP081150">
    <property type="protein sequence ID" value="QZA77114.1"/>
    <property type="molecule type" value="Genomic_DNA"/>
</dbReference>
<keyword evidence="2" id="KW-0548">Nucleotidyltransferase</keyword>
<dbReference type="EC" id="2.7.7.65" evidence="2"/>
<proteinExistence type="predicted"/>
<dbReference type="SMART" id="SM00267">
    <property type="entry name" value="GGDEF"/>
    <property type="match status" value="1"/>
</dbReference>
<sequence>MSLIRELYLGVSVMEKLAIGQALQRQGHPKRAMQAYLDGLAQVQQSAGDEAAYWLAIADLEHEAEQFTTALSLHQRALSLARCEKQQCAARLGLAADLWVLGEQSTALALQQKALTFDGLHEDPVLLEESARLYRLQQQWRPALQQLRSAAALNDGDGIVLHLAILQTYLQLDTNEGLADAVMLAKQSLESSHLHHQESLLLALAQCCERLANYSEAVQFYQAALSVQTTQKATKKTPRRLLGVELKLQQTISGIEIELLRHSNAQQIEQVRRLESATYRDALTGLHNLRYLQARWDELLTCHSLCLIHMGVDQSTHLRDVMGDEVANDSALRIANVLRRCCPEEGVLVAANNNEFRLVLLKTSVSEVNVLIQTIQAEIALLDCSQLPEALTLSVGCTAFKEGDKADVLQLRADLALYLAMRKGAGAIVWEGEA</sequence>
<dbReference type="InterPro" id="IPR000160">
    <property type="entry name" value="GGDEF_dom"/>
</dbReference>
<keyword evidence="3" id="KW-1185">Reference proteome</keyword>
<dbReference type="Gene3D" id="1.25.40.10">
    <property type="entry name" value="Tetratricopeptide repeat domain"/>
    <property type="match status" value="1"/>
</dbReference>
<dbReference type="InterPro" id="IPR029787">
    <property type="entry name" value="Nucleotide_cyclase"/>
</dbReference>
<dbReference type="SUPFAM" id="SSF55073">
    <property type="entry name" value="Nucleotide cyclase"/>
    <property type="match status" value="1"/>
</dbReference>
<gene>
    <name evidence="2" type="ORF">K4H28_12575</name>
</gene>
<name>A0ABX8Z6X1_9NEIS</name>
<evidence type="ECO:0000259" key="1">
    <source>
        <dbReference type="PROSITE" id="PS50887"/>
    </source>
</evidence>
<feature type="domain" description="GGDEF" evidence="1">
    <location>
        <begin position="303"/>
        <end position="433"/>
    </location>
</feature>
<dbReference type="SUPFAM" id="SSF48452">
    <property type="entry name" value="TPR-like"/>
    <property type="match status" value="1"/>
</dbReference>
<evidence type="ECO:0000313" key="3">
    <source>
        <dbReference type="Proteomes" id="UP000825679"/>
    </source>
</evidence>
<dbReference type="SMART" id="SM00028">
    <property type="entry name" value="TPR"/>
    <property type="match status" value="5"/>
</dbReference>